<dbReference type="AlphaFoldDB" id="A0A8S3TKN3"/>
<dbReference type="PANTHER" id="PTHR45845">
    <property type="entry name" value="RHO GUANINE NUCLEOTIDE EXCHANGE FACTOR-RELATED"/>
    <property type="match status" value="1"/>
</dbReference>
<evidence type="ECO:0000313" key="2">
    <source>
        <dbReference type="EMBL" id="CAG2230881.1"/>
    </source>
</evidence>
<dbReference type="EMBL" id="CAJPWZ010002109">
    <property type="protein sequence ID" value="CAG2230881.1"/>
    <property type="molecule type" value="Genomic_DNA"/>
</dbReference>
<evidence type="ECO:0000313" key="3">
    <source>
        <dbReference type="Proteomes" id="UP000683360"/>
    </source>
</evidence>
<organism evidence="2 3">
    <name type="scientific">Mytilus edulis</name>
    <name type="common">Blue mussel</name>
    <dbReference type="NCBI Taxonomy" id="6550"/>
    <lineage>
        <taxon>Eukaryota</taxon>
        <taxon>Metazoa</taxon>
        <taxon>Spiralia</taxon>
        <taxon>Lophotrochozoa</taxon>
        <taxon>Mollusca</taxon>
        <taxon>Bivalvia</taxon>
        <taxon>Autobranchia</taxon>
        <taxon>Pteriomorphia</taxon>
        <taxon>Mytilida</taxon>
        <taxon>Mytiloidea</taxon>
        <taxon>Mytilidae</taxon>
        <taxon>Mytilinae</taxon>
        <taxon>Mytilus</taxon>
    </lineage>
</organism>
<feature type="compositionally biased region" description="Polar residues" evidence="1">
    <location>
        <begin position="131"/>
        <end position="141"/>
    </location>
</feature>
<accession>A0A8S3TKN3</accession>
<dbReference type="Proteomes" id="UP000683360">
    <property type="component" value="Unassembled WGS sequence"/>
</dbReference>
<proteinExistence type="predicted"/>
<feature type="region of interest" description="Disordered" evidence="1">
    <location>
        <begin position="120"/>
        <end position="141"/>
    </location>
</feature>
<protein>
    <submittedName>
        <fullName evidence="2">Uncharacterized protein</fullName>
    </submittedName>
</protein>
<dbReference type="OrthoDB" id="6152532at2759"/>
<feature type="compositionally biased region" description="Basic and acidic residues" evidence="1">
    <location>
        <begin position="120"/>
        <end position="130"/>
    </location>
</feature>
<comment type="caution">
    <text evidence="2">The sequence shown here is derived from an EMBL/GenBank/DDBJ whole genome shotgun (WGS) entry which is preliminary data.</text>
</comment>
<reference evidence="2" key="1">
    <citation type="submission" date="2021-03" db="EMBL/GenBank/DDBJ databases">
        <authorList>
            <person name="Bekaert M."/>
        </authorList>
    </citation>
    <scope>NUCLEOTIDE SEQUENCE</scope>
</reference>
<evidence type="ECO:0000256" key="1">
    <source>
        <dbReference type="SAM" id="MobiDB-lite"/>
    </source>
</evidence>
<name>A0A8S3TKN3_MYTED</name>
<dbReference type="InterPro" id="IPR052231">
    <property type="entry name" value="Rho_GEF_signaling-related"/>
</dbReference>
<dbReference type="PANTHER" id="PTHR45845:SF3">
    <property type="entry name" value="PURATROPHIN-1-LIKE, ISOFORM A"/>
    <property type="match status" value="1"/>
</dbReference>
<sequence>MTEMATMGIGNKPCLDIKPSANNIQDRFVNYALGGRGARTRNSIAVSSFDHSRLNNKRPHSIISIGSTSSSNSSHSGLFINPGAGGDPLTVHDTPLTHAYLMVSPESGIGTDVSSSYIDHPSESFHKDMSPSHQYQSHNSPQQYRMASQEIPPLAYSSTDVSINIINMRKMYCSAPSQTDDSSHKLTLQFLAHLITLIFFKKSAMQTYAEKHCFQHFINHQSDNRTVKTVFNSNHHQF</sequence>
<keyword evidence="3" id="KW-1185">Reference proteome</keyword>
<gene>
    <name evidence="2" type="ORF">MEDL_43690</name>
</gene>